<dbReference type="EMBL" id="LYDR01000039">
    <property type="protein sequence ID" value="ODA34829.1"/>
    <property type="molecule type" value="Genomic_DNA"/>
</dbReference>
<dbReference type="InterPro" id="IPR012495">
    <property type="entry name" value="TadE-like_dom"/>
</dbReference>
<evidence type="ECO:0000313" key="4">
    <source>
        <dbReference type="Proteomes" id="UP000094828"/>
    </source>
</evidence>
<keyword evidence="4" id="KW-1185">Reference proteome</keyword>
<evidence type="ECO:0000259" key="2">
    <source>
        <dbReference type="Pfam" id="PF07811"/>
    </source>
</evidence>
<dbReference type="RefSeq" id="WP_068846301.1">
    <property type="nucleotide sequence ID" value="NZ_LYDR01000039.1"/>
</dbReference>
<sequence>MNANRNKQRIRHHARRGALMVEFSLVFPVFMLVMLFFFEAWRVVQCQQTVDQAAFEAARVAIVPGKTGADARARANVILASTNSTQANVIISPDPITEKTERVTVRVTLPLSDVGLFFQYFSPNYTIESVMTLDHENSRIGRL</sequence>
<proteinExistence type="predicted"/>
<name>A0A1C3ENQ0_9PLAN</name>
<protein>
    <recommendedName>
        <fullName evidence="2">TadE-like domain-containing protein</fullName>
    </recommendedName>
</protein>
<dbReference type="AlphaFoldDB" id="A0A1C3ENQ0"/>
<dbReference type="OrthoDB" id="271198at2"/>
<gene>
    <name evidence="3" type="ORF">A6X21_04010</name>
</gene>
<evidence type="ECO:0000313" key="3">
    <source>
        <dbReference type="EMBL" id="ODA34829.1"/>
    </source>
</evidence>
<feature type="transmembrane region" description="Helical" evidence="1">
    <location>
        <begin position="21"/>
        <end position="41"/>
    </location>
</feature>
<evidence type="ECO:0000256" key="1">
    <source>
        <dbReference type="SAM" id="Phobius"/>
    </source>
</evidence>
<comment type="caution">
    <text evidence="3">The sequence shown here is derived from an EMBL/GenBank/DDBJ whole genome shotgun (WGS) entry which is preliminary data.</text>
</comment>
<dbReference type="Pfam" id="PF07811">
    <property type="entry name" value="TadE"/>
    <property type="match status" value="1"/>
</dbReference>
<keyword evidence="1" id="KW-1133">Transmembrane helix</keyword>
<reference evidence="3 4" key="1">
    <citation type="submission" date="2016-05" db="EMBL/GenBank/DDBJ databases">
        <title>Genomic and physiological characterization of Planctopirus sp. isolated from fresh water lake.</title>
        <authorList>
            <person name="Subhash Y."/>
            <person name="Ramana C."/>
        </authorList>
    </citation>
    <scope>NUCLEOTIDE SEQUENCE [LARGE SCALE GENOMIC DNA]</scope>
    <source>
        <strain evidence="3 4">JC280</strain>
    </source>
</reference>
<accession>A0A1C3ENQ0</accession>
<feature type="domain" description="TadE-like" evidence="2">
    <location>
        <begin position="17"/>
        <end position="59"/>
    </location>
</feature>
<dbReference type="STRING" id="1841610.A6X21_04010"/>
<keyword evidence="1" id="KW-0472">Membrane</keyword>
<dbReference type="Proteomes" id="UP000094828">
    <property type="component" value="Unassembled WGS sequence"/>
</dbReference>
<organism evidence="3 4">
    <name type="scientific">Planctopirus hydrillae</name>
    <dbReference type="NCBI Taxonomy" id="1841610"/>
    <lineage>
        <taxon>Bacteria</taxon>
        <taxon>Pseudomonadati</taxon>
        <taxon>Planctomycetota</taxon>
        <taxon>Planctomycetia</taxon>
        <taxon>Planctomycetales</taxon>
        <taxon>Planctomycetaceae</taxon>
        <taxon>Planctopirus</taxon>
    </lineage>
</organism>
<keyword evidence="1" id="KW-0812">Transmembrane</keyword>